<dbReference type="GO" id="GO:0016762">
    <property type="term" value="F:xyloglucan:xyloglucosyl transferase activity"/>
    <property type="evidence" value="ECO:0007669"/>
    <property type="project" value="UniProtKB-EC"/>
</dbReference>
<evidence type="ECO:0000256" key="7">
    <source>
        <dbReference type="PIRSR" id="PIRSR005604-2"/>
    </source>
</evidence>
<gene>
    <name evidence="10" type="ORF">TRITD_2Bv1G213140</name>
</gene>
<dbReference type="InterPro" id="IPR013320">
    <property type="entry name" value="ConA-like_dom_sf"/>
</dbReference>
<dbReference type="OMA" id="WNPKHIL"/>
<dbReference type="EMBL" id="LT934114">
    <property type="protein sequence ID" value="VAH51345.1"/>
    <property type="molecule type" value="Genomic_DNA"/>
</dbReference>
<protein>
    <recommendedName>
        <fullName evidence="8">Xyloglucan endotransglucosylase/hydrolase</fullName>
        <ecNumber evidence="8">2.4.1.207</ecNumber>
    </recommendedName>
</protein>
<comment type="function">
    <text evidence="8">Catalyzes xyloglucan endohydrolysis (XEH) and/or endotransglycosylation (XET). Cleaves and religates xyloglucan polymers, an essential constituent of the primary cell wall, and thereby participates in cell wall construction of growing tissues.</text>
</comment>
<dbReference type="PROSITE" id="PS51762">
    <property type="entry name" value="GH16_2"/>
    <property type="match status" value="1"/>
</dbReference>
<dbReference type="InterPro" id="IPR008264">
    <property type="entry name" value="Beta_glucanase"/>
</dbReference>
<keyword evidence="1 8" id="KW-0808">Transferase</keyword>
<comment type="subcellular location">
    <subcellularLocation>
        <location evidence="8">Secreted</location>
        <location evidence="8">Cell wall</location>
    </subcellularLocation>
    <subcellularLocation>
        <location evidence="8">Secreted</location>
        <location evidence="8">Extracellular space</location>
        <location evidence="8">Apoplast</location>
    </subcellularLocation>
</comment>
<dbReference type="PIRSF" id="PIRSF005604">
    <property type="entry name" value="XET"/>
    <property type="match status" value="1"/>
</dbReference>
<feature type="active site" description="Proton donor" evidence="6">
    <location>
        <position position="113"/>
    </location>
</feature>
<dbReference type="Pfam" id="PF00722">
    <property type="entry name" value="Glyco_hydro_16"/>
    <property type="match status" value="1"/>
</dbReference>
<dbReference type="Proteomes" id="UP000324705">
    <property type="component" value="Chromosome 2B"/>
</dbReference>
<evidence type="ECO:0000256" key="3">
    <source>
        <dbReference type="ARBA" id="ARBA00023157"/>
    </source>
</evidence>
<keyword evidence="8" id="KW-0732">Signal</keyword>
<dbReference type="PROSITE" id="PS01034">
    <property type="entry name" value="GH16_1"/>
    <property type="match status" value="1"/>
</dbReference>
<feature type="chain" id="PRO_5040538071" description="Xyloglucan endotransglucosylase/hydrolase" evidence="8">
    <location>
        <begin position="30"/>
        <end position="296"/>
    </location>
</feature>
<dbReference type="AlphaFoldDB" id="A0A9R1PX64"/>
<keyword evidence="3" id="KW-1015">Disulfide bond</keyword>
<dbReference type="GO" id="GO:0010411">
    <property type="term" value="P:xyloglucan metabolic process"/>
    <property type="evidence" value="ECO:0007669"/>
    <property type="project" value="InterPro"/>
</dbReference>
<dbReference type="InterPro" id="IPR044791">
    <property type="entry name" value="Beta-glucanase/XTH"/>
</dbReference>
<comment type="similarity">
    <text evidence="8">Belongs to the glycosyl hydrolase 16 family.</text>
</comment>
<dbReference type="InterPro" id="IPR010713">
    <property type="entry name" value="XET_C"/>
</dbReference>
<dbReference type="GO" id="GO:0048046">
    <property type="term" value="C:apoplast"/>
    <property type="evidence" value="ECO:0007669"/>
    <property type="project" value="UniProtKB-SubCell"/>
</dbReference>
<accession>A0A9R1PX64</accession>
<sequence length="296" mass="33906">MAPALPCRPKLRLLCVALAFLLAVDMGRADIYEDIEIIWSADHTYYFMDGESEALALSLDYNRGSAFKSKEMYHFVRIDIDIKLIEGNSAGTVCTVYTISEGPWEVHDEIDLEFLGNSTGEPYTLHTNIFANGVGGREQQFKLWFDPSSDYHTYSIVWNPKRITIEVDGVTVRTFDNNQDQGVPFPSYQRQRVYGSLWSAEDWATQGGRVKTDWSQAPFASYYRNYNVTWCQPSPGVVWCGTEPAESTHFNLSPKALADLQWVRDNHYVIYDYCLDRSNRYNDATRPKECSLPPRP</sequence>
<reference evidence="10 11" key="1">
    <citation type="submission" date="2017-09" db="EMBL/GenBank/DDBJ databases">
        <authorList>
            <consortium name="International Durum Wheat Genome Sequencing Consortium (IDWGSC)"/>
            <person name="Milanesi L."/>
        </authorList>
    </citation>
    <scope>NUCLEOTIDE SEQUENCE [LARGE SCALE GENOMIC DNA]</scope>
    <source>
        <strain evidence="11">cv. Svevo</strain>
    </source>
</reference>
<dbReference type="InterPro" id="IPR016455">
    <property type="entry name" value="XTH"/>
</dbReference>
<evidence type="ECO:0000313" key="10">
    <source>
        <dbReference type="EMBL" id="VAH51345.1"/>
    </source>
</evidence>
<dbReference type="GO" id="GO:0004553">
    <property type="term" value="F:hydrolase activity, hydrolyzing O-glycosyl compounds"/>
    <property type="evidence" value="ECO:0007669"/>
    <property type="project" value="InterPro"/>
</dbReference>
<organism evidence="10 11">
    <name type="scientific">Triticum turgidum subsp. durum</name>
    <name type="common">Durum wheat</name>
    <name type="synonym">Triticum durum</name>
    <dbReference type="NCBI Taxonomy" id="4567"/>
    <lineage>
        <taxon>Eukaryota</taxon>
        <taxon>Viridiplantae</taxon>
        <taxon>Streptophyta</taxon>
        <taxon>Embryophyta</taxon>
        <taxon>Tracheophyta</taxon>
        <taxon>Spermatophyta</taxon>
        <taxon>Magnoliopsida</taxon>
        <taxon>Liliopsida</taxon>
        <taxon>Poales</taxon>
        <taxon>Poaceae</taxon>
        <taxon>BOP clade</taxon>
        <taxon>Pooideae</taxon>
        <taxon>Triticodae</taxon>
        <taxon>Triticeae</taxon>
        <taxon>Triticinae</taxon>
        <taxon>Triticum</taxon>
    </lineage>
</organism>
<keyword evidence="8" id="KW-0134">Cell wall</keyword>
<evidence type="ECO:0000256" key="2">
    <source>
        <dbReference type="ARBA" id="ARBA00022801"/>
    </source>
</evidence>
<evidence type="ECO:0000256" key="4">
    <source>
        <dbReference type="ARBA" id="ARBA00023180"/>
    </source>
</evidence>
<keyword evidence="4" id="KW-0325">Glycoprotein</keyword>
<dbReference type="Pfam" id="PF06955">
    <property type="entry name" value="XET_C"/>
    <property type="match status" value="1"/>
</dbReference>
<dbReference type="InterPro" id="IPR000757">
    <property type="entry name" value="Beta-glucanase-like"/>
</dbReference>
<keyword evidence="2 8" id="KW-0378">Hydrolase</keyword>
<evidence type="ECO:0000259" key="9">
    <source>
        <dbReference type="PROSITE" id="PS51762"/>
    </source>
</evidence>
<dbReference type="InterPro" id="IPR008263">
    <property type="entry name" value="GH16_AS"/>
</dbReference>
<evidence type="ECO:0000256" key="1">
    <source>
        <dbReference type="ARBA" id="ARBA00022679"/>
    </source>
</evidence>
<dbReference type="PRINTS" id="PR00737">
    <property type="entry name" value="GLHYDRLASE16"/>
</dbReference>
<feature type="domain" description="GH16" evidence="9">
    <location>
        <begin position="24"/>
        <end position="223"/>
    </location>
</feature>
<keyword evidence="8" id="KW-0961">Cell wall biogenesis/degradation</keyword>
<dbReference type="Gene3D" id="2.60.120.200">
    <property type="match status" value="1"/>
</dbReference>
<dbReference type="PANTHER" id="PTHR31062">
    <property type="entry name" value="XYLOGLUCAN ENDOTRANSGLUCOSYLASE/HYDROLASE PROTEIN 8-RELATED"/>
    <property type="match status" value="1"/>
</dbReference>
<dbReference type="Gramene" id="TRITD2Bv1G213140.1">
    <property type="protein sequence ID" value="TRITD2Bv1G213140.1"/>
    <property type="gene ID" value="TRITD2Bv1G213140"/>
</dbReference>
<dbReference type="SUPFAM" id="SSF49899">
    <property type="entry name" value="Concanavalin A-like lectins/glucanases"/>
    <property type="match status" value="1"/>
</dbReference>
<feature type="signal peptide" evidence="8">
    <location>
        <begin position="1"/>
        <end position="29"/>
    </location>
</feature>
<keyword evidence="5 8" id="KW-0326">Glycosidase</keyword>
<dbReference type="GO" id="GO:0042546">
    <property type="term" value="P:cell wall biogenesis"/>
    <property type="evidence" value="ECO:0007669"/>
    <property type="project" value="InterPro"/>
</dbReference>
<evidence type="ECO:0000256" key="8">
    <source>
        <dbReference type="RuleBase" id="RU361120"/>
    </source>
</evidence>
<comment type="PTM">
    <text evidence="8">Contains at least one intrachain disulfide bond essential for its enzymatic activity.</text>
</comment>
<keyword evidence="8" id="KW-0052">Apoplast</keyword>
<keyword evidence="11" id="KW-1185">Reference proteome</keyword>
<proteinExistence type="inferred from homology"/>
<name>A0A9R1PX64_TRITD</name>
<evidence type="ECO:0000313" key="11">
    <source>
        <dbReference type="Proteomes" id="UP000324705"/>
    </source>
</evidence>
<feature type="active site" description="Nucleophile" evidence="6">
    <location>
        <position position="109"/>
    </location>
</feature>
<keyword evidence="8" id="KW-0964">Secreted</keyword>
<evidence type="ECO:0000256" key="6">
    <source>
        <dbReference type="PIRSR" id="PIRSR005604-1"/>
    </source>
</evidence>
<feature type="glycosylation site" description="N-linked (GlcNAc...) asparagine" evidence="7">
    <location>
        <position position="117"/>
    </location>
</feature>
<dbReference type="EC" id="2.4.1.207" evidence="8"/>
<evidence type="ECO:0000256" key="5">
    <source>
        <dbReference type="ARBA" id="ARBA00023295"/>
    </source>
</evidence>
<dbReference type="GO" id="GO:0071555">
    <property type="term" value="P:cell wall organization"/>
    <property type="evidence" value="ECO:0007669"/>
    <property type="project" value="UniProtKB-KW"/>
</dbReference>